<dbReference type="InterPro" id="IPR010351">
    <property type="entry name" value="DUF943"/>
</dbReference>
<gene>
    <name evidence="1" type="ORF">EV102420_08_02410</name>
</gene>
<keyword evidence="2" id="KW-1185">Reference proteome</keyword>
<dbReference type="Proteomes" id="UP000029462">
    <property type="component" value="Unassembled WGS sequence"/>
</dbReference>
<comment type="caution">
    <text evidence="1">The sequence shown here is derived from an EMBL/GenBank/DDBJ whole genome shotgun (WGS) entry which is preliminary data.</text>
</comment>
<dbReference type="Pfam" id="PF06092">
    <property type="entry name" value="DUF943"/>
    <property type="match status" value="1"/>
</dbReference>
<accession>A0A090V0X8</accession>
<organism evidence="1 2">
    <name type="scientific">Pseudescherichia vulneris NBRC 102420</name>
    <dbReference type="NCBI Taxonomy" id="1115515"/>
    <lineage>
        <taxon>Bacteria</taxon>
        <taxon>Pseudomonadati</taxon>
        <taxon>Pseudomonadota</taxon>
        <taxon>Gammaproteobacteria</taxon>
        <taxon>Enterobacterales</taxon>
        <taxon>Enterobacteriaceae</taxon>
        <taxon>Pseudescherichia</taxon>
    </lineage>
</organism>
<evidence type="ECO:0000313" key="1">
    <source>
        <dbReference type="EMBL" id="GAL57778.1"/>
    </source>
</evidence>
<dbReference type="EMBL" id="BBMZ01000008">
    <property type="protein sequence ID" value="GAL57778.1"/>
    <property type="molecule type" value="Genomic_DNA"/>
</dbReference>
<protein>
    <recommendedName>
        <fullName evidence="3">DUF943 family protein</fullName>
    </recommendedName>
</protein>
<evidence type="ECO:0000313" key="2">
    <source>
        <dbReference type="Proteomes" id="UP000029462"/>
    </source>
</evidence>
<name>A0A090V0X8_PSEVU</name>
<dbReference type="AlphaFoldDB" id="A0A090V0X8"/>
<sequence>MKISFKTCGIVTCITGALILAWINLRPVEVVAVHQDDEFAYILVHNFPLTDKGKIAWWLAHANELKAKYAIPRPGPYGLYSISFWDFGDGYKEDAFDLFCFSDMKTKKNCIEKNMVFSIDNNIEGTVIFTTDNDAYTLKDGKIVPHKI</sequence>
<evidence type="ECO:0008006" key="3">
    <source>
        <dbReference type="Google" id="ProtNLM"/>
    </source>
</evidence>
<dbReference type="OrthoDB" id="5873202at2"/>
<dbReference type="STRING" id="1115515.EV102420_08_02410"/>
<dbReference type="RefSeq" id="WP_042390372.1">
    <property type="nucleotide sequence ID" value="NZ_BBMZ01000008.1"/>
</dbReference>
<proteinExistence type="predicted"/>
<reference evidence="1 2" key="1">
    <citation type="submission" date="2014-09" db="EMBL/GenBank/DDBJ databases">
        <title>Whole genome shotgun sequence of Escherichia vulneris NBRC 102420.</title>
        <authorList>
            <person name="Yoshida Y."/>
            <person name="Hosoyama A."/>
            <person name="Tsuchikane K."/>
            <person name="Ohji S."/>
            <person name="Ichikawa N."/>
            <person name="Kimura A."/>
            <person name="Yamazoe A."/>
            <person name="Ezaki T."/>
            <person name="Fujita N."/>
        </authorList>
    </citation>
    <scope>NUCLEOTIDE SEQUENCE [LARGE SCALE GENOMIC DNA]</scope>
    <source>
        <strain evidence="1 2">NBRC 102420</strain>
    </source>
</reference>
<dbReference type="eggNOG" id="ENOG5033WRX">
    <property type="taxonomic scope" value="Bacteria"/>
</dbReference>